<dbReference type="RefSeq" id="WP_329412276.1">
    <property type="nucleotide sequence ID" value="NZ_CP109441.1"/>
</dbReference>
<gene>
    <name evidence="5" type="ORF">OG563_07275</name>
</gene>
<dbReference type="InterPro" id="IPR025734">
    <property type="entry name" value="EspG"/>
</dbReference>
<comment type="similarity">
    <text evidence="2">Belongs to the EspG family.</text>
</comment>
<dbReference type="Proteomes" id="UP001432062">
    <property type="component" value="Chromosome"/>
</dbReference>
<evidence type="ECO:0000256" key="1">
    <source>
        <dbReference type="ARBA" id="ARBA00004496"/>
    </source>
</evidence>
<evidence type="ECO:0000313" key="6">
    <source>
        <dbReference type="Proteomes" id="UP001432062"/>
    </source>
</evidence>
<dbReference type="Pfam" id="PF14011">
    <property type="entry name" value="ESX-1_EspG"/>
    <property type="match status" value="1"/>
</dbReference>
<accession>A0ABZ1YYB6</accession>
<name>A0ABZ1YYB6_9NOCA</name>
<proteinExistence type="inferred from homology"/>
<organism evidence="5 6">
    <name type="scientific">Nocardia vinacea</name>
    <dbReference type="NCBI Taxonomy" id="96468"/>
    <lineage>
        <taxon>Bacteria</taxon>
        <taxon>Bacillati</taxon>
        <taxon>Actinomycetota</taxon>
        <taxon>Actinomycetes</taxon>
        <taxon>Mycobacteriales</taxon>
        <taxon>Nocardiaceae</taxon>
        <taxon>Nocardia</taxon>
    </lineage>
</organism>
<evidence type="ECO:0000313" key="5">
    <source>
        <dbReference type="EMBL" id="WUV48003.1"/>
    </source>
</evidence>
<sequence length="267" mass="30060">MNRFWDFTDLEFVVLWEEMREAGLPEPFVFTSRTRFYDEAQRAKQETRERLRATLDSSFDEVLPIVAQPDIRIVVRSWDPADPKDPDGWIRLHAARRDHRAYLLSQRPGETVEHSGGFSVAECGVLEMAETVVAALPAAEAGRRSAVVFPTDVHDDGVDHEYGNSWVREPGHDPVLSRAQEFLRAPVTRLGLVQIEQGRSRFGPQGIVRRALLLRDLADDGRYLLTPGNPPQAMGAGAQRITEALNTEIAIIVRAIKDERNGRRTAV</sequence>
<keyword evidence="3" id="KW-0963">Cytoplasm</keyword>
<reference evidence="5" key="1">
    <citation type="submission" date="2022-10" db="EMBL/GenBank/DDBJ databases">
        <title>The complete genomes of actinobacterial strains from the NBC collection.</title>
        <authorList>
            <person name="Joergensen T.S."/>
            <person name="Alvarez Arevalo M."/>
            <person name="Sterndorff E.B."/>
            <person name="Faurdal D."/>
            <person name="Vuksanovic O."/>
            <person name="Mourched A.-S."/>
            <person name="Charusanti P."/>
            <person name="Shaw S."/>
            <person name="Blin K."/>
            <person name="Weber T."/>
        </authorList>
    </citation>
    <scope>NUCLEOTIDE SEQUENCE</scope>
    <source>
        <strain evidence="5">NBC_01482</strain>
    </source>
</reference>
<comment type="subcellular location">
    <subcellularLocation>
        <location evidence="1">Cytoplasm</location>
    </subcellularLocation>
</comment>
<keyword evidence="4" id="KW-0143">Chaperone</keyword>
<evidence type="ECO:0000256" key="2">
    <source>
        <dbReference type="ARBA" id="ARBA00006411"/>
    </source>
</evidence>
<dbReference type="EMBL" id="CP109441">
    <property type="protein sequence ID" value="WUV48003.1"/>
    <property type="molecule type" value="Genomic_DNA"/>
</dbReference>
<keyword evidence="6" id="KW-1185">Reference proteome</keyword>
<evidence type="ECO:0000256" key="3">
    <source>
        <dbReference type="ARBA" id="ARBA00022490"/>
    </source>
</evidence>
<evidence type="ECO:0000256" key="4">
    <source>
        <dbReference type="ARBA" id="ARBA00023186"/>
    </source>
</evidence>
<protein>
    <submittedName>
        <fullName evidence="5">ESX secretion-associated protein EspG</fullName>
    </submittedName>
</protein>